<dbReference type="CDD" id="cd19499">
    <property type="entry name" value="RecA-like_ClpB_Hsp104-like"/>
    <property type="match status" value="1"/>
</dbReference>
<dbReference type="Gene3D" id="1.10.1780.10">
    <property type="entry name" value="Clp, N-terminal domain"/>
    <property type="match status" value="1"/>
</dbReference>
<dbReference type="EMBL" id="JAAEDH010000009">
    <property type="protein sequence ID" value="MBR0655412.1"/>
    <property type="molecule type" value="Genomic_DNA"/>
</dbReference>
<reference evidence="9" key="1">
    <citation type="submission" date="2020-01" db="EMBL/GenBank/DDBJ databases">
        <authorList>
            <person name="Rat A."/>
        </authorList>
    </citation>
    <scope>NUCLEOTIDE SEQUENCE</scope>
    <source>
        <strain evidence="9">LMG 28251</strain>
    </source>
</reference>
<dbReference type="InterPro" id="IPR003593">
    <property type="entry name" value="AAA+_ATPase"/>
</dbReference>
<keyword evidence="2 6" id="KW-0677">Repeat</keyword>
<evidence type="ECO:0000256" key="6">
    <source>
        <dbReference type="PROSITE-ProRule" id="PRU01251"/>
    </source>
</evidence>
<dbReference type="NCBIfam" id="TIGR03345">
    <property type="entry name" value="VI_ClpV1"/>
    <property type="match status" value="1"/>
</dbReference>
<dbReference type="InterPro" id="IPR001270">
    <property type="entry name" value="ClpA/B"/>
</dbReference>
<dbReference type="InterPro" id="IPR027417">
    <property type="entry name" value="P-loop_NTPase"/>
</dbReference>
<dbReference type="Pfam" id="PF00004">
    <property type="entry name" value="AAA"/>
    <property type="match status" value="1"/>
</dbReference>
<feature type="domain" description="Clp R" evidence="8">
    <location>
        <begin position="10"/>
        <end position="152"/>
    </location>
</feature>
<evidence type="ECO:0000313" key="9">
    <source>
        <dbReference type="EMBL" id="MBR0655412.1"/>
    </source>
</evidence>
<dbReference type="InterPro" id="IPR004176">
    <property type="entry name" value="Clp_R_N"/>
</dbReference>
<dbReference type="GO" id="GO:0005737">
    <property type="term" value="C:cytoplasm"/>
    <property type="evidence" value="ECO:0007669"/>
    <property type="project" value="TreeGrafter"/>
</dbReference>
<dbReference type="GO" id="GO:0005524">
    <property type="term" value="F:ATP binding"/>
    <property type="evidence" value="ECO:0007669"/>
    <property type="project" value="UniProtKB-KW"/>
</dbReference>
<dbReference type="Pfam" id="PF17871">
    <property type="entry name" value="AAA_lid_9"/>
    <property type="match status" value="1"/>
</dbReference>
<keyword evidence="5" id="KW-0143">Chaperone</keyword>
<dbReference type="AlphaFoldDB" id="A0AAF1JX68"/>
<evidence type="ECO:0000256" key="4">
    <source>
        <dbReference type="ARBA" id="ARBA00022840"/>
    </source>
</evidence>
<dbReference type="SMART" id="SM00382">
    <property type="entry name" value="AAA"/>
    <property type="match status" value="2"/>
</dbReference>
<keyword evidence="10" id="KW-1185">Reference proteome</keyword>
<dbReference type="PROSITE" id="PS51903">
    <property type="entry name" value="CLP_R"/>
    <property type="match status" value="1"/>
</dbReference>
<comment type="similarity">
    <text evidence="1">Belongs to the ClpA/ClpB family.</text>
</comment>
<dbReference type="GO" id="GO:0034605">
    <property type="term" value="P:cellular response to heat"/>
    <property type="evidence" value="ECO:0007669"/>
    <property type="project" value="TreeGrafter"/>
</dbReference>
<dbReference type="SUPFAM" id="SSF52540">
    <property type="entry name" value="P-loop containing nucleoside triphosphate hydrolases"/>
    <property type="match status" value="2"/>
</dbReference>
<dbReference type="PANTHER" id="PTHR11638">
    <property type="entry name" value="ATP-DEPENDENT CLP PROTEASE"/>
    <property type="match status" value="1"/>
</dbReference>
<evidence type="ECO:0000256" key="2">
    <source>
        <dbReference type="ARBA" id="ARBA00022737"/>
    </source>
</evidence>
<proteinExistence type="inferred from homology"/>
<dbReference type="CDD" id="cd00009">
    <property type="entry name" value="AAA"/>
    <property type="match status" value="1"/>
</dbReference>
<dbReference type="SMART" id="SM01086">
    <property type="entry name" value="ClpB_D2-small"/>
    <property type="match status" value="1"/>
</dbReference>
<reference evidence="9" key="2">
    <citation type="journal article" date="2021" name="Syst. Appl. Microbiol.">
        <title>Roseomonas hellenica sp. nov., isolated from roots of wild-growing Alkanna tinctoria.</title>
        <authorList>
            <person name="Rat A."/>
            <person name="Naranjo H.D."/>
            <person name="Lebbe L."/>
            <person name="Cnockaert M."/>
            <person name="Krigas N."/>
            <person name="Grigoriadou K."/>
            <person name="Maloupa E."/>
            <person name="Willems A."/>
        </authorList>
    </citation>
    <scope>NUCLEOTIDE SEQUENCE</scope>
    <source>
        <strain evidence="9">LMG 28251</strain>
    </source>
</reference>
<dbReference type="GO" id="GO:0016887">
    <property type="term" value="F:ATP hydrolysis activity"/>
    <property type="evidence" value="ECO:0007669"/>
    <property type="project" value="InterPro"/>
</dbReference>
<organism evidence="9 10">
    <name type="scientific">Plastoroseomonas arctica</name>
    <dbReference type="NCBI Taxonomy" id="1509237"/>
    <lineage>
        <taxon>Bacteria</taxon>
        <taxon>Pseudomonadati</taxon>
        <taxon>Pseudomonadota</taxon>
        <taxon>Alphaproteobacteria</taxon>
        <taxon>Acetobacterales</taxon>
        <taxon>Acetobacteraceae</taxon>
        <taxon>Plastoroseomonas</taxon>
    </lineage>
</organism>
<dbReference type="PROSITE" id="PS00870">
    <property type="entry name" value="CLPAB_1"/>
    <property type="match status" value="1"/>
</dbReference>
<dbReference type="Gene3D" id="3.40.50.300">
    <property type="entry name" value="P-loop containing nucleotide triphosphate hydrolases"/>
    <property type="match status" value="3"/>
</dbReference>
<dbReference type="InterPro" id="IPR036628">
    <property type="entry name" value="Clp_N_dom_sf"/>
</dbReference>
<comment type="caution">
    <text evidence="9">The sequence shown here is derived from an EMBL/GenBank/DDBJ whole genome shotgun (WGS) entry which is preliminary data.</text>
</comment>
<keyword evidence="4" id="KW-0067">ATP-binding</keyword>
<evidence type="ECO:0000256" key="3">
    <source>
        <dbReference type="ARBA" id="ARBA00022741"/>
    </source>
</evidence>
<evidence type="ECO:0000256" key="1">
    <source>
        <dbReference type="ARBA" id="ARBA00008675"/>
    </source>
</evidence>
<feature type="region of interest" description="Disordered" evidence="7">
    <location>
        <begin position="153"/>
        <end position="189"/>
    </location>
</feature>
<evidence type="ECO:0000256" key="5">
    <source>
        <dbReference type="ARBA" id="ARBA00023186"/>
    </source>
</evidence>
<sequence>MIALDLKTLVGRMNALARRQLEGAAGLTLSRSHYNVEIEHVLLKLIELQNSDISVIMRKAGIDAGKVGMEITRALDKLRTGNARAPALSPDIVTWLREAWLLASLEGKGIIRSGHLLIALLNDETLSRGLKDSAPSLMAIPADQLRRGLEGFTEGSDEANDAAPAGSPGAAAAGAAPGEAPRGGGPLDQFCTDLTAQAKAGKIDPILGRDGEIRQIIDILTRRRQNNPICTGEAGVGKTAVIEGLALRLAAGDVPEALKKVRLMALDLGMLQAGAGVKGEFENRLKGVIDGIKSSPIPIVMFIDEAHQLIGAGGAAGQNDAANLLKPALARGEMRCIAATTWAEYKKYFEKDAALTRRFQVVKIDEPTEPLARAMLRGLVPTLEKHHGVRILDEAIDDAVRLSARYIPSRQLPDKGVSLLDTACARVSMSQAAIPAPIEDRMRRLDLVAAELASLSREAVTGADHLKRVTELESEKDQASKELEALNVQWDEEKKLVAVIKELRTALENPPEPLAEGEAAPADQAADAADPDKLRAELAEATNELHKLQGEEPLVHPLVDGAAVAEVVATWTGIPVGRMVSNEIKGVLALAETLKTRVIGQDHAMEAVAQAIRTNRAGLTDPRKPVGVFMFAGTSGTGKTETAMALADLLYGGEGNITIINMSEFKEEHKVSMLMGAPAGYVGYGEGGVLTEAVRRRPYSIVLLDEMEKAHPGVQDVFYQVFDKGNMKDGEGRDIDFRNCILIMTSNAGTDTIAKLCADPDTMPDPEALGEALRPDLLKVFKPAFLGRVNVIIYYPLHDAVLRKIVVLQLNRINKRLKETYGVPLEYGPELPQAIAARCTEVESGARNIENILNRTLLPELSGQILGKRAEGAEITKVAVGIAEDGSFRYTIE</sequence>
<keyword evidence="3" id="KW-0547">Nucleotide-binding</keyword>
<feature type="compositionally biased region" description="Low complexity" evidence="7">
    <location>
        <begin position="162"/>
        <end position="180"/>
    </location>
</feature>
<dbReference type="InterPro" id="IPR018368">
    <property type="entry name" value="ClpA/B_CS1"/>
</dbReference>
<evidence type="ECO:0000259" key="8">
    <source>
        <dbReference type="PROSITE" id="PS51903"/>
    </source>
</evidence>
<dbReference type="InterPro" id="IPR041546">
    <property type="entry name" value="ClpA/ClpB_AAA_lid"/>
</dbReference>
<dbReference type="Pfam" id="PF07724">
    <property type="entry name" value="AAA_2"/>
    <property type="match status" value="1"/>
</dbReference>
<dbReference type="InterPro" id="IPR003959">
    <property type="entry name" value="ATPase_AAA_core"/>
</dbReference>
<dbReference type="PANTHER" id="PTHR11638:SF184">
    <property type="entry name" value="ATPASE WITH CHAPERONE ACTIVITY"/>
    <property type="match status" value="1"/>
</dbReference>
<dbReference type="Pfam" id="PF02861">
    <property type="entry name" value="Clp_N"/>
    <property type="match status" value="1"/>
</dbReference>
<dbReference type="SUPFAM" id="SSF81923">
    <property type="entry name" value="Double Clp-N motif"/>
    <property type="match status" value="1"/>
</dbReference>
<dbReference type="FunFam" id="3.40.50.300:FF:000025">
    <property type="entry name" value="ATP-dependent Clp protease subunit"/>
    <property type="match status" value="1"/>
</dbReference>
<gene>
    <name evidence="9" type="primary">tssH</name>
    <name evidence="9" type="ORF">GXW79_09980</name>
</gene>
<dbReference type="PRINTS" id="PR00300">
    <property type="entry name" value="CLPPROTEASEA"/>
</dbReference>
<evidence type="ECO:0000313" key="10">
    <source>
        <dbReference type="Proteomes" id="UP001196068"/>
    </source>
</evidence>
<dbReference type="InterPro" id="IPR050130">
    <property type="entry name" value="ClpA_ClpB"/>
</dbReference>
<dbReference type="InterPro" id="IPR017729">
    <property type="entry name" value="ATPase_T6SS_ClpV1"/>
</dbReference>
<dbReference type="Gene3D" id="1.10.8.60">
    <property type="match status" value="1"/>
</dbReference>
<dbReference type="Proteomes" id="UP001196068">
    <property type="component" value="Unassembled WGS sequence"/>
</dbReference>
<name>A0AAF1JX68_9PROT</name>
<feature type="region of interest" description="Disordered" evidence="7">
    <location>
        <begin position="508"/>
        <end position="530"/>
    </location>
</feature>
<accession>A0AAF1JX68</accession>
<protein>
    <submittedName>
        <fullName evidence="9">Type VI secretion system ATPase TssH</fullName>
    </submittedName>
</protein>
<dbReference type="InterPro" id="IPR019489">
    <property type="entry name" value="Clp_ATPase_C"/>
</dbReference>
<dbReference type="Pfam" id="PF10431">
    <property type="entry name" value="ClpB_D2-small"/>
    <property type="match status" value="1"/>
</dbReference>
<feature type="compositionally biased region" description="Low complexity" evidence="7">
    <location>
        <begin position="508"/>
        <end position="528"/>
    </location>
</feature>
<evidence type="ECO:0000256" key="7">
    <source>
        <dbReference type="SAM" id="MobiDB-lite"/>
    </source>
</evidence>